<evidence type="ECO:0000259" key="12">
    <source>
        <dbReference type="Pfam" id="PF05430"/>
    </source>
</evidence>
<comment type="catalytic activity">
    <reaction evidence="10">
        <text>5-aminomethyl-2-thiouridine(34) in tRNA + S-adenosyl-L-methionine = 5-methylaminomethyl-2-thiouridine(34) in tRNA + S-adenosyl-L-homocysteine + H(+)</text>
        <dbReference type="Rhea" id="RHEA:19569"/>
        <dbReference type="Rhea" id="RHEA-COMP:10195"/>
        <dbReference type="Rhea" id="RHEA-COMP:10197"/>
        <dbReference type="ChEBI" id="CHEBI:15378"/>
        <dbReference type="ChEBI" id="CHEBI:57856"/>
        <dbReference type="ChEBI" id="CHEBI:59789"/>
        <dbReference type="ChEBI" id="CHEBI:74454"/>
        <dbReference type="ChEBI" id="CHEBI:74455"/>
        <dbReference type="EC" id="2.1.1.61"/>
    </reaction>
</comment>
<evidence type="ECO:0000256" key="6">
    <source>
        <dbReference type="ARBA" id="ARBA00022694"/>
    </source>
</evidence>
<keyword evidence="9 10" id="KW-0511">Multifunctional enzyme</keyword>
<name>A0ABU7J562_9GAMM</name>
<keyword evidence="2 10" id="KW-0489">Methyltransferase</keyword>
<comment type="function">
    <text evidence="10">Catalyzes the last two steps in the biosynthesis of 5-methylaminomethyl-2-thiouridine (mnm(5)s(2)U) at the wobble position (U34) in tRNA. Catalyzes the FAD-dependent demodification of cmnm(5)s(2)U34 to nm(5)s(2)U34, followed by the transfer of a methyl group from S-adenosyl-L-methionine to nm(5)s(2)U34, to form mnm(5)s(2)U34.</text>
</comment>
<dbReference type="PANTHER" id="PTHR13847:SF283">
    <property type="entry name" value="TRNA 5-METHYLAMINOMETHYL-2-THIOURIDINE BIOSYNTHESIS BIFUNCTIONAL PROTEIN MNMC"/>
    <property type="match status" value="1"/>
</dbReference>
<evidence type="ECO:0000256" key="4">
    <source>
        <dbReference type="ARBA" id="ARBA00022679"/>
    </source>
</evidence>
<reference evidence="13 14" key="1">
    <citation type="submission" date="2023-07" db="EMBL/GenBank/DDBJ databases">
        <title>Alkalimonas sp., MEB108 novel, alkaliphilic bacterium isolated from Lonar Lake, India.</title>
        <authorList>
            <person name="Joshi A."/>
            <person name="Thite S."/>
        </authorList>
    </citation>
    <scope>NUCLEOTIDE SEQUENCE [LARGE SCALE GENOMIC DNA]</scope>
    <source>
        <strain evidence="13 14">MEB108</strain>
    </source>
</reference>
<comment type="cofactor">
    <cofactor evidence="10">
        <name>FAD</name>
        <dbReference type="ChEBI" id="CHEBI:57692"/>
    </cofactor>
</comment>
<dbReference type="Pfam" id="PF05430">
    <property type="entry name" value="Methyltransf_30"/>
    <property type="match status" value="1"/>
</dbReference>
<dbReference type="NCBIfam" id="TIGR03197">
    <property type="entry name" value="MnmC_Cterm"/>
    <property type="match status" value="1"/>
</dbReference>
<evidence type="ECO:0000256" key="7">
    <source>
        <dbReference type="ARBA" id="ARBA00022827"/>
    </source>
</evidence>
<evidence type="ECO:0000256" key="5">
    <source>
        <dbReference type="ARBA" id="ARBA00022691"/>
    </source>
</evidence>
<evidence type="ECO:0000256" key="1">
    <source>
        <dbReference type="ARBA" id="ARBA00022490"/>
    </source>
</evidence>
<keyword evidence="4 10" id="KW-0808">Transferase</keyword>
<feature type="domain" description="MnmC-like methyltransferase" evidence="12">
    <location>
        <begin position="117"/>
        <end position="239"/>
    </location>
</feature>
<evidence type="ECO:0000256" key="9">
    <source>
        <dbReference type="ARBA" id="ARBA00023268"/>
    </source>
</evidence>
<keyword evidence="7 10" id="KW-0274">FAD</keyword>
<feature type="domain" description="FAD dependent oxidoreductase" evidence="11">
    <location>
        <begin position="260"/>
        <end position="599"/>
    </location>
</feature>
<dbReference type="InterPro" id="IPR017610">
    <property type="entry name" value="tRNA_S-uridine_synth_MnmC_C"/>
</dbReference>
<dbReference type="Gene3D" id="3.30.9.10">
    <property type="entry name" value="D-Amino Acid Oxidase, subunit A, domain 2"/>
    <property type="match status" value="1"/>
</dbReference>
<dbReference type="EMBL" id="JAUHLI010000008">
    <property type="protein sequence ID" value="MEE2001634.1"/>
    <property type="molecule type" value="Genomic_DNA"/>
</dbReference>
<feature type="region of interest" description="tRNA (mnm(5)s(2)U34)-methyltransferase" evidence="10">
    <location>
        <begin position="1"/>
        <end position="241"/>
    </location>
</feature>
<comment type="similarity">
    <text evidence="10">In the C-terminal section; belongs to the DAO family.</text>
</comment>
<evidence type="ECO:0000256" key="3">
    <source>
        <dbReference type="ARBA" id="ARBA00022630"/>
    </source>
</evidence>
<proteinExistence type="inferred from homology"/>
<keyword evidence="8 10" id="KW-0560">Oxidoreductase</keyword>
<dbReference type="InterPro" id="IPR047785">
    <property type="entry name" value="tRNA_MNMC2"/>
</dbReference>
<protein>
    <recommendedName>
        <fullName evidence="10">tRNA 5-methylaminomethyl-2-thiouridine biosynthesis bifunctional protein MnmC</fullName>
        <shortName evidence="10">tRNA mnm(5)s(2)U biosynthesis bifunctional protein</shortName>
    </recommendedName>
    <domain>
        <recommendedName>
            <fullName evidence="10">tRNA (mnm(5)s(2)U34)-methyltransferase</fullName>
            <ecNumber evidence="10">2.1.1.61</ecNumber>
        </recommendedName>
    </domain>
    <domain>
        <recommendedName>
            <fullName evidence="10">FAD-dependent cmnm(5)s(2)U34 oxidoreductase</fullName>
            <ecNumber evidence="10">1.5.-.-</ecNumber>
        </recommendedName>
    </domain>
</protein>
<dbReference type="InterPro" id="IPR029063">
    <property type="entry name" value="SAM-dependent_MTases_sf"/>
</dbReference>
<comment type="subcellular location">
    <subcellularLocation>
        <location evidence="10">Cytoplasm</location>
    </subcellularLocation>
</comment>
<evidence type="ECO:0000313" key="14">
    <source>
        <dbReference type="Proteomes" id="UP001336314"/>
    </source>
</evidence>
<gene>
    <name evidence="10 13" type="primary">mnmC</name>
    <name evidence="13" type="ORF">QWY20_09235</name>
</gene>
<dbReference type="NCBIfam" id="NF002481">
    <property type="entry name" value="PRK01747.1-2"/>
    <property type="match status" value="1"/>
</dbReference>
<dbReference type="Gene3D" id="3.50.50.60">
    <property type="entry name" value="FAD/NAD(P)-binding domain"/>
    <property type="match status" value="1"/>
</dbReference>
<comment type="caution">
    <text evidence="13">The sequence shown here is derived from an EMBL/GenBank/DDBJ whole genome shotgun (WGS) entry which is preliminary data.</text>
</comment>
<dbReference type="InterPro" id="IPR036188">
    <property type="entry name" value="FAD/NAD-bd_sf"/>
</dbReference>
<dbReference type="EC" id="2.1.1.61" evidence="10"/>
<dbReference type="EC" id="1.5.-.-" evidence="10"/>
<keyword evidence="3 10" id="KW-0285">Flavoprotein</keyword>
<dbReference type="RefSeq" id="WP_330128731.1">
    <property type="nucleotide sequence ID" value="NZ_JAUHLI010000008.1"/>
</dbReference>
<evidence type="ECO:0000256" key="8">
    <source>
        <dbReference type="ARBA" id="ARBA00023002"/>
    </source>
</evidence>
<evidence type="ECO:0000313" key="13">
    <source>
        <dbReference type="EMBL" id="MEE2001634.1"/>
    </source>
</evidence>
<dbReference type="Pfam" id="PF01266">
    <property type="entry name" value="DAO"/>
    <property type="match status" value="1"/>
</dbReference>
<dbReference type="NCBIfam" id="NF033855">
    <property type="entry name" value="tRNA_MNMC2"/>
    <property type="match status" value="1"/>
</dbReference>
<dbReference type="PANTHER" id="PTHR13847">
    <property type="entry name" value="SARCOSINE DEHYDROGENASE-RELATED"/>
    <property type="match status" value="1"/>
</dbReference>
<keyword evidence="6 10" id="KW-0819">tRNA processing</keyword>
<evidence type="ECO:0000259" key="11">
    <source>
        <dbReference type="Pfam" id="PF01266"/>
    </source>
</evidence>
<sequence length="624" mass="68892">MKVVQHAKIHFNEQGTPVAERFDDVYFSNEGGLAETDYVFLKHNGLPERWRHHPAAFFHIAETGFGTGSNFLLAWLRFRQHRQQHPTANCQRLYFTSFEKFPLSRSDLSEALSAVSEFTALAQQLVAQYPVATPGCHRLVFDQGAVVLDLWLGDVLETLPERNCSVAVDAWFLDGFAPSKNPDMWQPDLFAQLARHSRTGTTVATFTAAGVVKRGLLAAGFSVSKVKGFGRKREMLIASYTEAHSTQQTDQFSQQPADEVTLIGGGIAAVCLSLALLQKGAKVRLLCADAELGQGASKNRQGALYPNLHAEMSSASLIQASCFDFARQFFSLSQQHFDFPLDWCGVMHQACTPQLQKRLSKMSSCWPEDLVQSLSAKSASEKAGLALPFDAIWYPSAGWLSPQQFCRTAAGYLVTQPNMTIQYHWPIRQLEVLSDGWRLHSSKQPPLDAKTLVLALGHQSNELLSENPLPLRGIRGQVSYVQAEPLAALKTVLCHKGYITPAWQGLQAIGATFDRSRSSDEWLASDDEANLALVQHSLQQPAWMSSVRVIESRAGVRATVPDHLPLYGSWQLAGKNCQVLTGFGARGLLFAPLLAEALASDLMQEPSPLPLSWQQLVAASRYQE</sequence>
<evidence type="ECO:0000256" key="2">
    <source>
        <dbReference type="ARBA" id="ARBA00022603"/>
    </source>
</evidence>
<keyword evidence="14" id="KW-1185">Reference proteome</keyword>
<dbReference type="Proteomes" id="UP001336314">
    <property type="component" value="Unassembled WGS sequence"/>
</dbReference>
<accession>A0ABU7J562</accession>
<dbReference type="Gene3D" id="3.40.50.150">
    <property type="entry name" value="Vaccinia Virus protein VP39"/>
    <property type="match status" value="1"/>
</dbReference>
<evidence type="ECO:0000256" key="10">
    <source>
        <dbReference type="HAMAP-Rule" id="MF_01102"/>
    </source>
</evidence>
<dbReference type="HAMAP" id="MF_01102">
    <property type="entry name" value="MnmC"/>
    <property type="match status" value="1"/>
</dbReference>
<comment type="similarity">
    <text evidence="10">In the N-terminal section; belongs to the methyltransferase superfamily. tRNA (mnm(5)s(2)U34)-methyltransferase family.</text>
</comment>
<dbReference type="InterPro" id="IPR008471">
    <property type="entry name" value="MnmC-like_methylTransf"/>
</dbReference>
<keyword evidence="1 10" id="KW-0963">Cytoplasm</keyword>
<organism evidence="13 14">
    <name type="scientific">Alkalimonas cellulosilytica</name>
    <dbReference type="NCBI Taxonomy" id="3058395"/>
    <lineage>
        <taxon>Bacteria</taxon>
        <taxon>Pseudomonadati</taxon>
        <taxon>Pseudomonadota</taxon>
        <taxon>Gammaproteobacteria</taxon>
        <taxon>Alkalimonas</taxon>
    </lineage>
</organism>
<feature type="region of interest" description="FAD-dependent cmnm(5)s(2)U34 oxidoreductase" evidence="10">
    <location>
        <begin position="263"/>
        <end position="624"/>
    </location>
</feature>
<dbReference type="InterPro" id="IPR023032">
    <property type="entry name" value="tRNA_MAMT_biosynth_bifunc_MnmC"/>
</dbReference>
<dbReference type="InterPro" id="IPR006076">
    <property type="entry name" value="FAD-dep_OxRdtase"/>
</dbReference>
<dbReference type="SUPFAM" id="SSF51905">
    <property type="entry name" value="FAD/NAD(P)-binding domain"/>
    <property type="match status" value="1"/>
</dbReference>
<keyword evidence="5 10" id="KW-0949">S-adenosyl-L-methionine</keyword>